<dbReference type="Gene3D" id="1.10.510.10">
    <property type="entry name" value="Transferase(Phosphotransferase) domain 1"/>
    <property type="match status" value="1"/>
</dbReference>
<dbReference type="Pfam" id="PF00069">
    <property type="entry name" value="Pkinase"/>
    <property type="match status" value="1"/>
</dbReference>
<dbReference type="InterPro" id="IPR008271">
    <property type="entry name" value="Ser/Thr_kinase_AS"/>
</dbReference>
<keyword evidence="10" id="KW-1185">Reference proteome</keyword>
<dbReference type="InterPro" id="IPR000719">
    <property type="entry name" value="Prot_kinase_dom"/>
</dbReference>
<dbReference type="GO" id="GO:0005524">
    <property type="term" value="F:ATP binding"/>
    <property type="evidence" value="ECO:0007669"/>
    <property type="project" value="UniProtKB-UniRule"/>
</dbReference>
<evidence type="ECO:0000256" key="6">
    <source>
        <dbReference type="PROSITE-ProRule" id="PRU10141"/>
    </source>
</evidence>
<evidence type="ECO:0000256" key="4">
    <source>
        <dbReference type="ARBA" id="ARBA00022777"/>
    </source>
</evidence>
<evidence type="ECO:0000313" key="10">
    <source>
        <dbReference type="Proteomes" id="UP001328107"/>
    </source>
</evidence>
<dbReference type="PANTHER" id="PTHR11584:SF369">
    <property type="entry name" value="MITOGEN-ACTIVATED PROTEIN KINASE KINASE KINASE 19-RELATED"/>
    <property type="match status" value="1"/>
</dbReference>
<keyword evidence="4" id="KW-0418">Kinase</keyword>
<keyword evidence="5 6" id="KW-0067">ATP-binding</keyword>
<comment type="similarity">
    <text evidence="7">Belongs to the protein kinase superfamily.</text>
</comment>
<dbReference type="AlphaFoldDB" id="A0AAN5D0T1"/>
<protein>
    <recommendedName>
        <fullName evidence="8">Protein kinase domain-containing protein</fullName>
    </recommendedName>
</protein>
<dbReference type="PROSITE" id="PS00108">
    <property type="entry name" value="PROTEIN_KINASE_ST"/>
    <property type="match status" value="1"/>
</dbReference>
<evidence type="ECO:0000256" key="7">
    <source>
        <dbReference type="RuleBase" id="RU000304"/>
    </source>
</evidence>
<evidence type="ECO:0000256" key="2">
    <source>
        <dbReference type="ARBA" id="ARBA00022679"/>
    </source>
</evidence>
<sequence length="413" mass="46260">MDSLHDEDGGLTKEEEDELTPLLTQLVREATKSRMDKIRVSVKYRDWDSHPILLTHPATLADFNKQIRINYGNSLSIKADNAKKKTLVDVDSDVLLNKVIQKFTDRGKDPQFILIDKNILEQPSLLRNGSVDHDHCLPGPSRGATVFLPRTVRPLGEGTSAKVELIRCAKTGALFAMKKMLNNDGRKAAREIEAFTTVKSRRLVSLVKAFNEGEYIKLVMDYMPGGSLYSVINEGNKVNESPPISWDLIYKYSREILEGVQDIHMAGYVHMDIKPLNLVIDMDGSLKITDFGSFTKMGSDDYSCELTPMYSSPEALAKNSPCGGGMDIYSVGVTILEMILGRVPWSHVSKNEMDLIVFSTMEKIIRDELRDISPPPPLKEVLEKALVVDPTQRNSASQLLSVLNTHFDVTNRY</sequence>
<proteinExistence type="inferred from homology"/>
<keyword evidence="3 6" id="KW-0547">Nucleotide-binding</keyword>
<dbReference type="InterPro" id="IPR011009">
    <property type="entry name" value="Kinase-like_dom_sf"/>
</dbReference>
<dbReference type="EMBL" id="BTRK01000005">
    <property type="protein sequence ID" value="GMR53725.1"/>
    <property type="molecule type" value="Genomic_DNA"/>
</dbReference>
<evidence type="ECO:0000256" key="3">
    <source>
        <dbReference type="ARBA" id="ARBA00022741"/>
    </source>
</evidence>
<feature type="domain" description="Protein kinase" evidence="8">
    <location>
        <begin position="149"/>
        <end position="407"/>
    </location>
</feature>
<dbReference type="GO" id="GO:0004674">
    <property type="term" value="F:protein serine/threonine kinase activity"/>
    <property type="evidence" value="ECO:0007669"/>
    <property type="project" value="UniProtKB-KW"/>
</dbReference>
<evidence type="ECO:0000259" key="8">
    <source>
        <dbReference type="PROSITE" id="PS50011"/>
    </source>
</evidence>
<reference evidence="10" key="1">
    <citation type="submission" date="2022-10" db="EMBL/GenBank/DDBJ databases">
        <title>Genome assembly of Pristionchus species.</title>
        <authorList>
            <person name="Yoshida K."/>
            <person name="Sommer R.J."/>
        </authorList>
    </citation>
    <scope>NUCLEOTIDE SEQUENCE [LARGE SCALE GENOMIC DNA]</scope>
    <source>
        <strain evidence="10">RS5460</strain>
    </source>
</reference>
<dbReference type="PROSITE" id="PS50011">
    <property type="entry name" value="PROTEIN_KINASE_DOM"/>
    <property type="match status" value="1"/>
</dbReference>
<evidence type="ECO:0000313" key="9">
    <source>
        <dbReference type="EMBL" id="GMR53725.1"/>
    </source>
</evidence>
<feature type="binding site" evidence="6">
    <location>
        <position position="178"/>
    </location>
    <ligand>
        <name>ATP</name>
        <dbReference type="ChEBI" id="CHEBI:30616"/>
    </ligand>
</feature>
<keyword evidence="1 7" id="KW-0723">Serine/threonine-protein kinase</keyword>
<accession>A0AAN5D0T1</accession>
<dbReference type="GO" id="GO:0035556">
    <property type="term" value="P:intracellular signal transduction"/>
    <property type="evidence" value="ECO:0007669"/>
    <property type="project" value="UniProtKB-ARBA"/>
</dbReference>
<name>A0AAN5D0T1_9BILA</name>
<evidence type="ECO:0000256" key="5">
    <source>
        <dbReference type="ARBA" id="ARBA00022840"/>
    </source>
</evidence>
<dbReference type="Proteomes" id="UP001328107">
    <property type="component" value="Unassembled WGS sequence"/>
</dbReference>
<dbReference type="PROSITE" id="PS00107">
    <property type="entry name" value="PROTEIN_KINASE_ATP"/>
    <property type="match status" value="1"/>
</dbReference>
<gene>
    <name evidence="9" type="ORF">PMAYCL1PPCAC_23920</name>
</gene>
<organism evidence="9 10">
    <name type="scientific">Pristionchus mayeri</name>
    <dbReference type="NCBI Taxonomy" id="1317129"/>
    <lineage>
        <taxon>Eukaryota</taxon>
        <taxon>Metazoa</taxon>
        <taxon>Ecdysozoa</taxon>
        <taxon>Nematoda</taxon>
        <taxon>Chromadorea</taxon>
        <taxon>Rhabditida</taxon>
        <taxon>Rhabditina</taxon>
        <taxon>Diplogasteromorpha</taxon>
        <taxon>Diplogasteroidea</taxon>
        <taxon>Neodiplogasteridae</taxon>
        <taxon>Pristionchus</taxon>
    </lineage>
</organism>
<dbReference type="PANTHER" id="PTHR11584">
    <property type="entry name" value="SERINE/THREONINE PROTEIN KINASE"/>
    <property type="match status" value="1"/>
</dbReference>
<keyword evidence="2" id="KW-0808">Transferase</keyword>
<dbReference type="SMART" id="SM00220">
    <property type="entry name" value="S_TKc"/>
    <property type="match status" value="1"/>
</dbReference>
<comment type="caution">
    <text evidence="9">The sequence shown here is derived from an EMBL/GenBank/DDBJ whole genome shotgun (WGS) entry which is preliminary data.</text>
</comment>
<dbReference type="InterPro" id="IPR017441">
    <property type="entry name" value="Protein_kinase_ATP_BS"/>
</dbReference>
<evidence type="ECO:0000256" key="1">
    <source>
        <dbReference type="ARBA" id="ARBA00022527"/>
    </source>
</evidence>
<dbReference type="SUPFAM" id="SSF56112">
    <property type="entry name" value="Protein kinase-like (PK-like)"/>
    <property type="match status" value="1"/>
</dbReference>